<dbReference type="Proteomes" id="UP000275408">
    <property type="component" value="Unassembled WGS sequence"/>
</dbReference>
<protein>
    <submittedName>
        <fullName evidence="2">Uncharacterized protein</fullName>
    </submittedName>
</protein>
<keyword evidence="3" id="KW-1185">Reference proteome</keyword>
<dbReference type="EMBL" id="RCHS01004213">
    <property type="protein sequence ID" value="RMX36908.1"/>
    <property type="molecule type" value="Genomic_DNA"/>
</dbReference>
<comment type="caution">
    <text evidence="2">The sequence shown here is derived from an EMBL/GenBank/DDBJ whole genome shotgun (WGS) entry which is preliminary data.</text>
</comment>
<feature type="non-terminal residue" evidence="2">
    <location>
        <position position="237"/>
    </location>
</feature>
<sequence length="237" mass="26955">GFASPTTELSSSFLFFSVSFAFDVVFICSFSFSPPLFPPLSASLALGKGSLPFGLSSGSRDGRESRRLSGLRSRRPLPSLPLSFRERSSRTRSLPELSPVSLRSLRLLFRLSSGRLSSERRLSDLLPNLPDSGDFESDFSLEDNDACFKTKTANLWCNENIRQLFLLWRMAATFTTRIFAGRQIRRFLRRLMTKAFHEDFSSSSSTPVMEYSFLLHWMKLVQLGKEHIPQQQDILHL</sequence>
<dbReference type="AlphaFoldDB" id="A0A3M6T6G7"/>
<name>A0A3M6T6G7_POCDA</name>
<gene>
    <name evidence="2" type="ORF">pdam_00000948</name>
</gene>
<feature type="non-terminal residue" evidence="2">
    <location>
        <position position="1"/>
    </location>
</feature>
<keyword evidence="1" id="KW-0472">Membrane</keyword>
<evidence type="ECO:0000313" key="3">
    <source>
        <dbReference type="Proteomes" id="UP000275408"/>
    </source>
</evidence>
<proteinExistence type="predicted"/>
<organism evidence="2 3">
    <name type="scientific">Pocillopora damicornis</name>
    <name type="common">Cauliflower coral</name>
    <name type="synonym">Millepora damicornis</name>
    <dbReference type="NCBI Taxonomy" id="46731"/>
    <lineage>
        <taxon>Eukaryota</taxon>
        <taxon>Metazoa</taxon>
        <taxon>Cnidaria</taxon>
        <taxon>Anthozoa</taxon>
        <taxon>Hexacorallia</taxon>
        <taxon>Scleractinia</taxon>
        <taxon>Astrocoeniina</taxon>
        <taxon>Pocilloporidae</taxon>
        <taxon>Pocillopora</taxon>
    </lineage>
</organism>
<reference evidence="2 3" key="1">
    <citation type="journal article" date="2018" name="Sci. Rep.">
        <title>Comparative analysis of the Pocillopora damicornis genome highlights role of immune system in coral evolution.</title>
        <authorList>
            <person name="Cunning R."/>
            <person name="Bay R.A."/>
            <person name="Gillette P."/>
            <person name="Baker A.C."/>
            <person name="Traylor-Knowles N."/>
        </authorList>
    </citation>
    <scope>NUCLEOTIDE SEQUENCE [LARGE SCALE GENOMIC DNA]</scope>
    <source>
        <strain evidence="2">RSMAS</strain>
        <tissue evidence="2">Whole animal</tissue>
    </source>
</reference>
<keyword evidence="1" id="KW-0812">Transmembrane</keyword>
<keyword evidence="1" id="KW-1133">Transmembrane helix</keyword>
<feature type="transmembrane region" description="Helical" evidence="1">
    <location>
        <begin position="12"/>
        <end position="32"/>
    </location>
</feature>
<evidence type="ECO:0000256" key="1">
    <source>
        <dbReference type="SAM" id="Phobius"/>
    </source>
</evidence>
<evidence type="ECO:0000313" key="2">
    <source>
        <dbReference type="EMBL" id="RMX36908.1"/>
    </source>
</evidence>
<accession>A0A3M6T6G7</accession>